<dbReference type="AlphaFoldDB" id="K0RFC5"/>
<proteinExistence type="predicted"/>
<name>K0RFC5_THAOC</name>
<dbReference type="Proteomes" id="UP000266841">
    <property type="component" value="Unassembled WGS sequence"/>
</dbReference>
<keyword evidence="2" id="KW-1185">Reference proteome</keyword>
<dbReference type="EMBL" id="AGNL01048681">
    <property type="protein sequence ID" value="EJK45222.1"/>
    <property type="molecule type" value="Genomic_DNA"/>
</dbReference>
<evidence type="ECO:0000313" key="1">
    <source>
        <dbReference type="EMBL" id="EJK45222.1"/>
    </source>
</evidence>
<dbReference type="OMA" id="SSCAMAH"/>
<comment type="caution">
    <text evidence="1">The sequence shown here is derived from an EMBL/GenBank/DDBJ whole genome shotgun (WGS) entry which is preliminary data.</text>
</comment>
<organism evidence="1 2">
    <name type="scientific">Thalassiosira oceanica</name>
    <name type="common">Marine diatom</name>
    <dbReference type="NCBI Taxonomy" id="159749"/>
    <lineage>
        <taxon>Eukaryota</taxon>
        <taxon>Sar</taxon>
        <taxon>Stramenopiles</taxon>
        <taxon>Ochrophyta</taxon>
        <taxon>Bacillariophyta</taxon>
        <taxon>Coscinodiscophyceae</taxon>
        <taxon>Thalassiosirophycidae</taxon>
        <taxon>Thalassiosirales</taxon>
        <taxon>Thalassiosiraceae</taxon>
        <taxon>Thalassiosira</taxon>
    </lineage>
</organism>
<reference evidence="1 2" key="1">
    <citation type="journal article" date="2012" name="Genome Biol.">
        <title>Genome and low-iron response of an oceanic diatom adapted to chronic iron limitation.</title>
        <authorList>
            <person name="Lommer M."/>
            <person name="Specht M."/>
            <person name="Roy A.S."/>
            <person name="Kraemer L."/>
            <person name="Andreson R."/>
            <person name="Gutowska M.A."/>
            <person name="Wolf J."/>
            <person name="Bergner S.V."/>
            <person name="Schilhabel M.B."/>
            <person name="Klostermeier U.C."/>
            <person name="Beiko R.G."/>
            <person name="Rosenstiel P."/>
            <person name="Hippler M."/>
            <person name="Laroche J."/>
        </authorList>
    </citation>
    <scope>NUCLEOTIDE SEQUENCE [LARGE SCALE GENOMIC DNA]</scope>
    <source>
        <strain evidence="1 2">CCMP1005</strain>
    </source>
</reference>
<evidence type="ECO:0000313" key="2">
    <source>
        <dbReference type="Proteomes" id="UP000266841"/>
    </source>
</evidence>
<protein>
    <submittedName>
        <fullName evidence="1">Uncharacterized protein</fullName>
    </submittedName>
</protein>
<gene>
    <name evidence="1" type="ORF">THAOC_36170</name>
</gene>
<sequence length="318" mass="35238">MRVPIVTRLLLASLVSAGIVNGFTRTSASLSPRLTTSKSNLFAKGDEGGLEDSISDFCIGTNNFWRGLVIEPVRTYVETRPAGTNVNEGTNALQILTSPPEVPGIPRPVWLTIAGSVPTLLGWYGYYKFSAEEELFQYELQESGKVSGAGGYGTLFPFVYGVLIGFPLSLLHIPLGETIVQLSGAWILASQLNLYRRVNELCTEDEKIRNKLGLEEPPLWEWWALLPPPMDVVVGLRQVHFLAKYWEIKRGYELSKDLVADELFPFISLTDRLTLKQVRPVSSILRASLAHCSNSSCAMAHNRNHSVLSEAMPLVLVY</sequence>
<dbReference type="OrthoDB" id="40111at2759"/>
<accession>K0RFC5</accession>